<feature type="region of interest" description="Disordered" evidence="1">
    <location>
        <begin position="595"/>
        <end position="635"/>
    </location>
</feature>
<evidence type="ECO:0000313" key="2">
    <source>
        <dbReference type="EMBL" id="CAD9690486.1"/>
    </source>
</evidence>
<dbReference type="InterPro" id="IPR052394">
    <property type="entry name" value="LRR-containing"/>
</dbReference>
<evidence type="ECO:0000256" key="1">
    <source>
        <dbReference type="SAM" id="MobiDB-lite"/>
    </source>
</evidence>
<proteinExistence type="predicted"/>
<feature type="region of interest" description="Disordered" evidence="1">
    <location>
        <begin position="1"/>
        <end position="48"/>
    </location>
</feature>
<name>A0A7S2WJM3_9STRA</name>
<dbReference type="Gene3D" id="3.80.10.10">
    <property type="entry name" value="Ribonuclease Inhibitor"/>
    <property type="match status" value="3"/>
</dbReference>
<protein>
    <submittedName>
        <fullName evidence="2">Uncharacterized protein</fullName>
    </submittedName>
</protein>
<dbReference type="Pfam" id="PF13516">
    <property type="entry name" value="LRR_6"/>
    <property type="match status" value="2"/>
</dbReference>
<organism evidence="2">
    <name type="scientific">Rhizochromulina marina</name>
    <dbReference type="NCBI Taxonomy" id="1034831"/>
    <lineage>
        <taxon>Eukaryota</taxon>
        <taxon>Sar</taxon>
        <taxon>Stramenopiles</taxon>
        <taxon>Ochrophyta</taxon>
        <taxon>Dictyochophyceae</taxon>
        <taxon>Rhizochromulinales</taxon>
        <taxon>Rhizochromulina</taxon>
    </lineage>
</organism>
<dbReference type="InterPro" id="IPR032675">
    <property type="entry name" value="LRR_dom_sf"/>
</dbReference>
<accession>A0A7S2WJM3</accession>
<dbReference type="SUPFAM" id="SSF52047">
    <property type="entry name" value="RNI-like"/>
    <property type="match status" value="1"/>
</dbReference>
<feature type="compositionally biased region" description="Basic and acidic residues" evidence="1">
    <location>
        <begin position="20"/>
        <end position="48"/>
    </location>
</feature>
<feature type="compositionally biased region" description="Acidic residues" evidence="1">
    <location>
        <begin position="621"/>
        <end position="632"/>
    </location>
</feature>
<dbReference type="PANTHER" id="PTHR24114:SF2">
    <property type="entry name" value="F-BOX DOMAIN-CONTAINING PROTEIN-RELATED"/>
    <property type="match status" value="1"/>
</dbReference>
<gene>
    <name evidence="2" type="ORF">RMAR1173_LOCUS11453</name>
</gene>
<dbReference type="AlphaFoldDB" id="A0A7S2WJM3"/>
<dbReference type="EMBL" id="HBHJ01017296">
    <property type="protein sequence ID" value="CAD9690486.1"/>
    <property type="molecule type" value="Transcribed_RNA"/>
</dbReference>
<reference evidence="2" key="1">
    <citation type="submission" date="2021-01" db="EMBL/GenBank/DDBJ databases">
        <authorList>
            <person name="Corre E."/>
            <person name="Pelletier E."/>
            <person name="Niang G."/>
            <person name="Scheremetjew M."/>
            <person name="Finn R."/>
            <person name="Kale V."/>
            <person name="Holt S."/>
            <person name="Cochrane G."/>
            <person name="Meng A."/>
            <person name="Brown T."/>
            <person name="Cohen L."/>
        </authorList>
    </citation>
    <scope>NUCLEOTIDE SEQUENCE</scope>
    <source>
        <strain evidence="2">CCMP1243</strain>
    </source>
</reference>
<dbReference type="SMART" id="SM00368">
    <property type="entry name" value="LRR_RI"/>
    <property type="match status" value="6"/>
</dbReference>
<dbReference type="InterPro" id="IPR001611">
    <property type="entry name" value="Leu-rich_rpt"/>
</dbReference>
<dbReference type="PANTHER" id="PTHR24114">
    <property type="entry name" value="LEUCINE RICH REPEAT FAMILY PROTEIN"/>
    <property type="match status" value="1"/>
</dbReference>
<sequence>MAPKKRPTRPESSGRSQRRPQAEVKVSKDKAPGKEGEAPAPWESKEARDLPLLDQVQELVGKQKELMALELEEAQDKALHWKRQFEQLAATAATLQQAKGQPERGMAVHSAVGHPLSHRELLRLPLDTAILKILKGLEHLDLSDEPLKAKDLEAAIKRLPRLHRSPRLSLARAGLTDDLARTLQKLLEYSFIKVDLSSNNLGAIGLAAVLTALPRRASVTELNLEDNQPLASTPLVGERLGNFLMDAYRYAPNLCSLRVTLDDYNSPGAAAAAKAKGGAKRRGKSPLNAVQFVRMLRRADTLTLSNLGLVGARLSLETIKQLSSLLGERPGQSLTNLDLSFAFIGFAGATALASALRRPGCPLAGLQLPHNGLGSGGTEAICEALLKSRNETLTTLNVRANQITDSGAEALRRLVLASTTLTFLELGDNDLGSRASAQLASTIVESVSLCHVRGLTCSAAQGAKVEAHLCETSKGLQAGAPFLEDAEEKALDSANGTTTSDNFMEAYHFVVPTPPKAGHGVKLVVECELSRKDAGLFIWRIVRQRNSPSRAVDSRRVLLTGGAEGASGWMPRGRTLLLRAALGLGNLAMEEPVEGLEEEKMEAPSRRTKRKPRKPKPDVFLEADSEEEETGPVDEGSARGWILSVEVQACDEGYKALSAKEIEQANSYIVRNLRVSWCSAGLISAPFVGNQPFLFPEQPGNQQRLSRAAEAGLFNQSFVNADRASMAAEREFIGSALGLSSTTEWTCLRRVFLPRAAASIGANLSLRLSPVSASTARTLAGVEWCLVLSSPFTMEHQVLGNGDLAFVEAVKALAKPDAPRLWRWNRLDLDPSHVSTSSEAGDNVSLWVCPYNDQRQPVVSSEVVIDVQDFHLEYPDYFADLPAIEQGPVHLQDPLALAQKSTAEMHFVMDFDRNPFPMAMSSVSRLMWQ</sequence>